<dbReference type="GO" id="GO:0005886">
    <property type="term" value="C:plasma membrane"/>
    <property type="evidence" value="ECO:0007669"/>
    <property type="project" value="UniProtKB-SubCell"/>
</dbReference>
<dbReference type="PANTHER" id="PTHR43297:SF14">
    <property type="entry name" value="ATPASE AAA-TYPE CORE DOMAIN-CONTAINING PROTEIN"/>
    <property type="match status" value="1"/>
</dbReference>
<keyword evidence="6" id="KW-0547">Nucleotide-binding</keyword>
<dbReference type="InterPro" id="IPR027417">
    <property type="entry name" value="P-loop_NTPase"/>
</dbReference>
<evidence type="ECO:0000313" key="12">
    <source>
        <dbReference type="Proteomes" id="UP000503336"/>
    </source>
</evidence>
<evidence type="ECO:0000256" key="9">
    <source>
        <dbReference type="ARBA" id="ARBA00023136"/>
    </source>
</evidence>
<feature type="domain" description="ABC transporter" evidence="10">
    <location>
        <begin position="342"/>
        <end position="582"/>
    </location>
</feature>
<name>A0A7L5BTY9_9RHOB</name>
<dbReference type="NCBIfam" id="TIGR01727">
    <property type="entry name" value="oligo_HPY"/>
    <property type="match status" value="2"/>
</dbReference>
<evidence type="ECO:0000259" key="10">
    <source>
        <dbReference type="PROSITE" id="PS50893"/>
    </source>
</evidence>
<gene>
    <name evidence="11" type="ORF">G5B40_03705</name>
</gene>
<evidence type="ECO:0000256" key="7">
    <source>
        <dbReference type="ARBA" id="ARBA00022840"/>
    </source>
</evidence>
<dbReference type="FunFam" id="3.40.50.300:FF:000016">
    <property type="entry name" value="Oligopeptide ABC transporter ATP-binding component"/>
    <property type="match status" value="1"/>
</dbReference>
<evidence type="ECO:0000256" key="8">
    <source>
        <dbReference type="ARBA" id="ARBA00022967"/>
    </source>
</evidence>
<dbReference type="Gene3D" id="3.40.50.300">
    <property type="entry name" value="P-loop containing nucleotide triphosphate hydrolases"/>
    <property type="match status" value="2"/>
</dbReference>
<dbReference type="GO" id="GO:0055085">
    <property type="term" value="P:transmembrane transport"/>
    <property type="evidence" value="ECO:0007669"/>
    <property type="project" value="UniProtKB-ARBA"/>
</dbReference>
<dbReference type="AlphaFoldDB" id="A0A7L5BTY9"/>
<dbReference type="PANTHER" id="PTHR43297">
    <property type="entry name" value="OLIGOPEPTIDE TRANSPORT ATP-BINDING PROTEIN APPD"/>
    <property type="match status" value="1"/>
</dbReference>
<dbReference type="GO" id="GO:0005524">
    <property type="term" value="F:ATP binding"/>
    <property type="evidence" value="ECO:0007669"/>
    <property type="project" value="UniProtKB-KW"/>
</dbReference>
<evidence type="ECO:0000256" key="6">
    <source>
        <dbReference type="ARBA" id="ARBA00022741"/>
    </source>
</evidence>
<keyword evidence="8" id="KW-1278">Translocase</keyword>
<accession>A0A7L5BTY9</accession>
<dbReference type="SUPFAM" id="SSF52540">
    <property type="entry name" value="P-loop containing nucleoside triphosphate hydrolases"/>
    <property type="match status" value="2"/>
</dbReference>
<dbReference type="InterPro" id="IPR013563">
    <property type="entry name" value="Oligopep_ABC_C"/>
</dbReference>
<dbReference type="InterPro" id="IPR003439">
    <property type="entry name" value="ABC_transporter-like_ATP-bd"/>
</dbReference>
<comment type="similarity">
    <text evidence="2">Belongs to the ABC transporter superfamily.</text>
</comment>
<comment type="subcellular location">
    <subcellularLocation>
        <location evidence="1">Cell inner membrane</location>
        <topology evidence="1">Peripheral membrane protein</topology>
    </subcellularLocation>
</comment>
<dbReference type="PROSITE" id="PS00211">
    <property type="entry name" value="ABC_TRANSPORTER_1"/>
    <property type="match status" value="2"/>
</dbReference>
<dbReference type="GO" id="GO:0015833">
    <property type="term" value="P:peptide transport"/>
    <property type="evidence" value="ECO:0007669"/>
    <property type="project" value="InterPro"/>
</dbReference>
<sequence>MSARPLLEVDDLTVAYRRGEGWSRVVEGVSFSIAEGEVLGLVGESGCGKSTVALQLLGYRHPALRIERGSVSLRAQALTGLKRSELDNVRGVKVSFVPQNPTTALNPGIRVGAQVAEMLAAHGLSEADLGERFALVGLPGDAAFRRRFPHQLSGGQQQRVCIAMALACHPDVVVLDEPTTGLDVTTQAQIVALLADLRQRLRMSMLYVTHDLALLSQIADRVGVMYAGRLVEIASAEALFRAPRHPYTQGLIASIPQAADVERVGGRPLRGFLRREELPPGCPFQPRCDHARPPCAEQVQPLLDAGEDRAVACWRWSEISVGAAPEPAPSPSLSLAAAAPLIEVDDLSISYGRAPPVVRNVSFTLAEGETLALVGESGSGKSTIARAVSGLLPPSAGGISLRGTPLAPLAHERSREERRLIQLIFQNPDASINPRARIFGSLRRPVAYFFPDAVADSRALIADALTSVRLDTGYQSRFPDELSGGERQRVAIARALLARPALLLCDEVLSALDVSVQANVLTLLRRLKEESRIAMLFISHDLAVVRLVADQIAVLFQGEIMEIGATQDVMAPPFHPYTHALLQAAPKPLQRRAPVSGGPAAAPAAGPARGCVYAARCAWKIGAICDETRPPLRMGDRGAGIRCHHSPEALAERAERHEGADG</sequence>
<dbReference type="InterPro" id="IPR017871">
    <property type="entry name" value="ABC_transporter-like_CS"/>
</dbReference>
<evidence type="ECO:0000313" key="11">
    <source>
        <dbReference type="EMBL" id="QIE54621.1"/>
    </source>
</evidence>
<keyword evidence="4" id="KW-1003">Cell membrane</keyword>
<evidence type="ECO:0000256" key="1">
    <source>
        <dbReference type="ARBA" id="ARBA00004417"/>
    </source>
</evidence>
<dbReference type="InterPro" id="IPR003593">
    <property type="entry name" value="AAA+_ATPase"/>
</dbReference>
<dbReference type="Pfam" id="PF00005">
    <property type="entry name" value="ABC_tran"/>
    <property type="match status" value="2"/>
</dbReference>
<dbReference type="Proteomes" id="UP000503336">
    <property type="component" value="Chromosome"/>
</dbReference>
<dbReference type="PROSITE" id="PS50893">
    <property type="entry name" value="ABC_TRANSPORTER_2"/>
    <property type="match status" value="2"/>
</dbReference>
<keyword evidence="7 11" id="KW-0067">ATP-binding</keyword>
<dbReference type="KEGG" id="hdh:G5B40_03705"/>
<dbReference type="NCBIfam" id="NF008453">
    <property type="entry name" value="PRK11308.1"/>
    <property type="match status" value="2"/>
</dbReference>
<dbReference type="CDD" id="cd03257">
    <property type="entry name" value="ABC_NikE_OppD_transporters"/>
    <property type="match status" value="2"/>
</dbReference>
<dbReference type="EMBL" id="CP049056">
    <property type="protein sequence ID" value="QIE54621.1"/>
    <property type="molecule type" value="Genomic_DNA"/>
</dbReference>
<evidence type="ECO:0000256" key="5">
    <source>
        <dbReference type="ARBA" id="ARBA00022519"/>
    </source>
</evidence>
<reference evidence="11 12" key="1">
    <citation type="submission" date="2020-02" db="EMBL/GenBank/DDBJ databases">
        <title>complete genome sequence of Rhodobacteraceae bacterium.</title>
        <authorList>
            <person name="Park J."/>
            <person name="Kim Y.-S."/>
            <person name="Kim K.-H."/>
        </authorList>
    </citation>
    <scope>NUCLEOTIDE SEQUENCE [LARGE SCALE GENOMIC DNA]</scope>
    <source>
        <strain evidence="11 12">RR4-56</strain>
    </source>
</reference>
<keyword evidence="3" id="KW-0813">Transport</keyword>
<dbReference type="Pfam" id="PF08352">
    <property type="entry name" value="oligo_HPY"/>
    <property type="match status" value="2"/>
</dbReference>
<keyword evidence="9" id="KW-0472">Membrane</keyword>
<evidence type="ECO:0000256" key="4">
    <source>
        <dbReference type="ARBA" id="ARBA00022475"/>
    </source>
</evidence>
<evidence type="ECO:0000256" key="2">
    <source>
        <dbReference type="ARBA" id="ARBA00005417"/>
    </source>
</evidence>
<dbReference type="RefSeq" id="WP_165095156.1">
    <property type="nucleotide sequence ID" value="NZ_CP049056.1"/>
</dbReference>
<feature type="domain" description="ABC transporter" evidence="10">
    <location>
        <begin position="7"/>
        <end position="252"/>
    </location>
</feature>
<organism evidence="11 12">
    <name type="scientific">Pikeienuella piscinae</name>
    <dbReference type="NCBI Taxonomy" id="2748098"/>
    <lineage>
        <taxon>Bacteria</taxon>
        <taxon>Pseudomonadati</taxon>
        <taxon>Pseudomonadota</taxon>
        <taxon>Alphaproteobacteria</taxon>
        <taxon>Rhodobacterales</taxon>
        <taxon>Paracoccaceae</taxon>
        <taxon>Pikeienuella</taxon>
    </lineage>
</organism>
<protein>
    <submittedName>
        <fullName evidence="11">ABC transporter ATP-binding protein</fullName>
    </submittedName>
</protein>
<evidence type="ECO:0000256" key="3">
    <source>
        <dbReference type="ARBA" id="ARBA00022448"/>
    </source>
</evidence>
<keyword evidence="12" id="KW-1185">Reference proteome</keyword>
<proteinExistence type="inferred from homology"/>
<dbReference type="SMART" id="SM00382">
    <property type="entry name" value="AAA"/>
    <property type="match status" value="2"/>
</dbReference>
<dbReference type="InterPro" id="IPR050388">
    <property type="entry name" value="ABC_Ni/Peptide_Import"/>
</dbReference>
<dbReference type="NCBIfam" id="NF007739">
    <property type="entry name" value="PRK10419.1"/>
    <property type="match status" value="2"/>
</dbReference>
<keyword evidence="5" id="KW-0997">Cell inner membrane</keyword>
<dbReference type="GO" id="GO:0016887">
    <property type="term" value="F:ATP hydrolysis activity"/>
    <property type="evidence" value="ECO:0007669"/>
    <property type="project" value="InterPro"/>
</dbReference>